<dbReference type="InterPro" id="IPR023408">
    <property type="entry name" value="MscS_beta-dom_sf"/>
</dbReference>
<dbReference type="AlphaFoldDB" id="A0A5B9FXD4"/>
<dbReference type="GO" id="GO:0008381">
    <property type="term" value="F:mechanosensitive monoatomic ion channel activity"/>
    <property type="evidence" value="ECO:0007669"/>
    <property type="project" value="UniProtKB-ARBA"/>
</dbReference>
<keyword evidence="11" id="KW-1185">Reference proteome</keyword>
<comment type="similarity">
    <text evidence="2">Belongs to the MscS (TC 1.A.23) family.</text>
</comment>
<evidence type="ECO:0000256" key="5">
    <source>
        <dbReference type="ARBA" id="ARBA00022989"/>
    </source>
</evidence>
<feature type="domain" description="Mechanosensitive ion channel MscS C-terminal" evidence="9">
    <location>
        <begin position="180"/>
        <end position="262"/>
    </location>
</feature>
<keyword evidence="3" id="KW-1003">Cell membrane</keyword>
<evidence type="ECO:0000256" key="2">
    <source>
        <dbReference type="ARBA" id="ARBA00008017"/>
    </source>
</evidence>
<feature type="transmembrane region" description="Helical" evidence="7">
    <location>
        <begin position="23"/>
        <end position="43"/>
    </location>
</feature>
<gene>
    <name evidence="10" type="ORF">FUA48_15555</name>
</gene>
<dbReference type="InterPro" id="IPR010920">
    <property type="entry name" value="LSM_dom_sf"/>
</dbReference>
<comment type="subcellular location">
    <subcellularLocation>
        <location evidence="1">Cell membrane</location>
        <topology evidence="1">Multi-pass membrane protein</topology>
    </subcellularLocation>
</comment>
<name>A0A5B9FXD4_9FLAO</name>
<dbReference type="SUPFAM" id="SSF82861">
    <property type="entry name" value="Mechanosensitive channel protein MscS (YggB), transmembrane region"/>
    <property type="match status" value="1"/>
</dbReference>
<dbReference type="Gene3D" id="3.30.70.100">
    <property type="match status" value="1"/>
</dbReference>
<feature type="transmembrane region" description="Helical" evidence="7">
    <location>
        <begin position="87"/>
        <end position="107"/>
    </location>
</feature>
<evidence type="ECO:0000259" key="9">
    <source>
        <dbReference type="Pfam" id="PF21082"/>
    </source>
</evidence>
<dbReference type="InterPro" id="IPR011066">
    <property type="entry name" value="MscS_channel_C_sf"/>
</dbReference>
<dbReference type="InterPro" id="IPR006686">
    <property type="entry name" value="MscS_channel_CS"/>
</dbReference>
<dbReference type="InterPro" id="IPR052702">
    <property type="entry name" value="MscS-like_channel"/>
</dbReference>
<evidence type="ECO:0000313" key="10">
    <source>
        <dbReference type="EMBL" id="QEE50941.1"/>
    </source>
</evidence>
<dbReference type="Pfam" id="PF00924">
    <property type="entry name" value="MS_channel_2nd"/>
    <property type="match status" value="1"/>
</dbReference>
<dbReference type="InterPro" id="IPR011014">
    <property type="entry name" value="MscS_channel_TM-2"/>
</dbReference>
<protein>
    <submittedName>
        <fullName evidence="10">Mechanosensitive ion channel</fullName>
    </submittedName>
</protein>
<evidence type="ECO:0000256" key="7">
    <source>
        <dbReference type="SAM" id="Phobius"/>
    </source>
</evidence>
<evidence type="ECO:0000259" key="8">
    <source>
        <dbReference type="Pfam" id="PF00924"/>
    </source>
</evidence>
<dbReference type="PROSITE" id="PS01246">
    <property type="entry name" value="UPF0003"/>
    <property type="match status" value="1"/>
</dbReference>
<evidence type="ECO:0000313" key="11">
    <source>
        <dbReference type="Proteomes" id="UP000321222"/>
    </source>
</evidence>
<dbReference type="InterPro" id="IPR049278">
    <property type="entry name" value="MS_channel_C"/>
</dbReference>
<dbReference type="GO" id="GO:0005886">
    <property type="term" value="C:plasma membrane"/>
    <property type="evidence" value="ECO:0007669"/>
    <property type="project" value="UniProtKB-SubCell"/>
</dbReference>
<dbReference type="OrthoDB" id="9809206at2"/>
<dbReference type="EMBL" id="CP042831">
    <property type="protein sequence ID" value="QEE50941.1"/>
    <property type="molecule type" value="Genomic_DNA"/>
</dbReference>
<dbReference type="SUPFAM" id="SSF82689">
    <property type="entry name" value="Mechanosensitive channel protein MscS (YggB), C-terminal domain"/>
    <property type="match status" value="1"/>
</dbReference>
<proteinExistence type="inferred from homology"/>
<dbReference type="SUPFAM" id="SSF50182">
    <property type="entry name" value="Sm-like ribonucleoproteins"/>
    <property type="match status" value="1"/>
</dbReference>
<evidence type="ECO:0000256" key="6">
    <source>
        <dbReference type="ARBA" id="ARBA00023136"/>
    </source>
</evidence>
<evidence type="ECO:0000256" key="3">
    <source>
        <dbReference type="ARBA" id="ARBA00022475"/>
    </source>
</evidence>
<dbReference type="PANTHER" id="PTHR30347:SF1">
    <property type="entry name" value="MECHANOSENSITIVE CHANNEL MSCK"/>
    <property type="match status" value="1"/>
</dbReference>
<dbReference type="Gene3D" id="1.10.287.1260">
    <property type="match status" value="1"/>
</dbReference>
<keyword evidence="5 7" id="KW-1133">Transmembrane helix</keyword>
<evidence type="ECO:0000256" key="1">
    <source>
        <dbReference type="ARBA" id="ARBA00004651"/>
    </source>
</evidence>
<feature type="transmembrane region" description="Helical" evidence="7">
    <location>
        <begin position="64"/>
        <end position="81"/>
    </location>
</feature>
<keyword evidence="6 7" id="KW-0472">Membrane</keyword>
<accession>A0A5B9FXD4</accession>
<dbReference type="PANTHER" id="PTHR30347">
    <property type="entry name" value="POTASSIUM CHANNEL RELATED"/>
    <property type="match status" value="1"/>
</dbReference>
<dbReference type="RefSeq" id="WP_147584377.1">
    <property type="nucleotide sequence ID" value="NZ_CP042831.1"/>
</dbReference>
<dbReference type="Proteomes" id="UP000321222">
    <property type="component" value="Chromosome"/>
</dbReference>
<dbReference type="Gene3D" id="2.30.30.60">
    <property type="match status" value="1"/>
</dbReference>
<sequence length="275" mass="30950">MWEQIKELLNETLITIGKTQLKVSSVITLILFWVVVTFILKIIKKSIYRIHSFDDAKKYSIFTLVKYILLVIAVVLSMEIVGFNLSVLLAGSAALLVGLGLGIQNLFSDYISGIVILVDSAVKMGDVIEVNNIVGTVEEIRLRTTTVLTRDDKYIIIPNSDLTRNELINWTHNALASRFEVTVGVDYSSDVELVTNLLKEAAAEEPGVLQKPAPFVRFNNFGDSSLDFSVYFWVEDVFRVENAKSQMRYRILDKFRKNGVSIPFPQRVLHTATGN</sequence>
<keyword evidence="4 7" id="KW-0812">Transmembrane</keyword>
<evidence type="ECO:0000256" key="4">
    <source>
        <dbReference type="ARBA" id="ARBA00022692"/>
    </source>
</evidence>
<dbReference type="Pfam" id="PF21082">
    <property type="entry name" value="MS_channel_3rd"/>
    <property type="match status" value="1"/>
</dbReference>
<dbReference type="InterPro" id="IPR006685">
    <property type="entry name" value="MscS_channel_2nd"/>
</dbReference>
<reference evidence="10 11" key="1">
    <citation type="submission" date="2019-08" db="EMBL/GenBank/DDBJ databases">
        <title>Flavobacterium alkalisoli sp. nov., isolated from rhizosphere soil of Suaeda salsa.</title>
        <authorList>
            <person name="Sun J.-Q."/>
            <person name="Xu L."/>
        </authorList>
    </citation>
    <scope>NUCLEOTIDE SEQUENCE [LARGE SCALE GENOMIC DNA]</scope>
    <source>
        <strain evidence="10 11">XS-5</strain>
    </source>
</reference>
<feature type="domain" description="Mechanosensitive ion channel MscS" evidence="8">
    <location>
        <begin position="105"/>
        <end position="172"/>
    </location>
</feature>
<dbReference type="KEGG" id="fak:FUA48_15555"/>
<organism evidence="10 11">
    <name type="scientific">Flavobacterium alkalisoli</name>
    <dbReference type="NCBI Taxonomy" id="2602769"/>
    <lineage>
        <taxon>Bacteria</taxon>
        <taxon>Pseudomonadati</taxon>
        <taxon>Bacteroidota</taxon>
        <taxon>Flavobacteriia</taxon>
        <taxon>Flavobacteriales</taxon>
        <taxon>Flavobacteriaceae</taxon>
        <taxon>Flavobacterium</taxon>
    </lineage>
</organism>